<sequence>MQNQCISLADITPQLETELHRAMSGNLLEKVRRGELDVGQSLARDALAMAEGQERGLVIAEALKVLAGVWDAPSS</sequence>
<accession>A0A4R6GX20</accession>
<name>A0A4R6GX20_9GAMM</name>
<gene>
    <name evidence="1" type="ORF">DFO68_12317</name>
</gene>
<reference evidence="1 2" key="1">
    <citation type="submission" date="2019-03" db="EMBL/GenBank/DDBJ databases">
        <title>Freshwater and sediment microbial communities from various areas in North America, analyzing microbe dynamics in response to fracking.</title>
        <authorList>
            <person name="Lamendella R."/>
        </authorList>
    </citation>
    <scope>NUCLEOTIDE SEQUENCE [LARGE SCALE GENOMIC DNA]</scope>
    <source>
        <strain evidence="1 2">1_TX</strain>
    </source>
</reference>
<dbReference type="Proteomes" id="UP000295150">
    <property type="component" value="Unassembled WGS sequence"/>
</dbReference>
<keyword evidence="2" id="KW-1185">Reference proteome</keyword>
<protein>
    <submittedName>
        <fullName evidence="1">Uncharacterized protein</fullName>
    </submittedName>
</protein>
<evidence type="ECO:0000313" key="2">
    <source>
        <dbReference type="Proteomes" id="UP000295150"/>
    </source>
</evidence>
<dbReference type="AlphaFoldDB" id="A0A4R6GX20"/>
<organism evidence="1 2">
    <name type="scientific">Halomonas ventosae</name>
    <dbReference type="NCBI Taxonomy" id="229007"/>
    <lineage>
        <taxon>Bacteria</taxon>
        <taxon>Pseudomonadati</taxon>
        <taxon>Pseudomonadota</taxon>
        <taxon>Gammaproteobacteria</taxon>
        <taxon>Oceanospirillales</taxon>
        <taxon>Halomonadaceae</taxon>
        <taxon>Halomonas</taxon>
    </lineage>
</organism>
<proteinExistence type="predicted"/>
<comment type="caution">
    <text evidence="1">The sequence shown here is derived from an EMBL/GenBank/DDBJ whole genome shotgun (WGS) entry which is preliminary data.</text>
</comment>
<evidence type="ECO:0000313" key="1">
    <source>
        <dbReference type="EMBL" id="TDO00102.1"/>
    </source>
</evidence>
<dbReference type="EMBL" id="SNWH01000023">
    <property type="protein sequence ID" value="TDO00102.1"/>
    <property type="molecule type" value="Genomic_DNA"/>
</dbReference>